<protein>
    <recommendedName>
        <fullName evidence="3">General secretion pathway protein GspJ</fullName>
    </recommendedName>
</protein>
<sequence length="215" mass="23495">MMARRQCGFTLLEVLVATALLAAGLVLAFASVRSVQAVSARGEAMVAANEQMRGVLDVLRARLQSALPIGFEGGDDGIPAVRFDGDEKRLRFVADVPGYFGRGGPYLHELRVDPAPAGEGVQLRLRLVLVSAGQLLEEQPPRPAEVITAPLRSVSLRYRGWDPQRGRLGEWQAQWRWDEQMRPPQFVAISVQPASGPAWPEMIVAIPQQRPGADP</sequence>
<name>A0A0R0BN61_9GAMM</name>
<evidence type="ECO:0000313" key="2">
    <source>
        <dbReference type="Proteomes" id="UP000051254"/>
    </source>
</evidence>
<evidence type="ECO:0008006" key="3">
    <source>
        <dbReference type="Google" id="ProtNLM"/>
    </source>
</evidence>
<keyword evidence="2" id="KW-1185">Reference proteome</keyword>
<proteinExistence type="predicted"/>
<dbReference type="NCBIfam" id="TIGR02532">
    <property type="entry name" value="IV_pilin_GFxxxE"/>
    <property type="match status" value="1"/>
</dbReference>
<organism evidence="1 2">
    <name type="scientific">Stenotrophomonas koreensis</name>
    <dbReference type="NCBI Taxonomy" id="266128"/>
    <lineage>
        <taxon>Bacteria</taxon>
        <taxon>Pseudomonadati</taxon>
        <taxon>Pseudomonadota</taxon>
        <taxon>Gammaproteobacteria</taxon>
        <taxon>Lysobacterales</taxon>
        <taxon>Lysobacteraceae</taxon>
        <taxon>Stenotrophomonas</taxon>
    </lineage>
</organism>
<dbReference type="Proteomes" id="UP000051254">
    <property type="component" value="Unassembled WGS sequence"/>
</dbReference>
<gene>
    <name evidence="1" type="ORF">ABB25_13740</name>
</gene>
<dbReference type="EMBL" id="LDJH01000031">
    <property type="protein sequence ID" value="KRG54584.1"/>
    <property type="molecule type" value="Genomic_DNA"/>
</dbReference>
<comment type="caution">
    <text evidence="1">The sequence shown here is derived from an EMBL/GenBank/DDBJ whole genome shotgun (WGS) entry which is preliminary data.</text>
</comment>
<evidence type="ECO:0000313" key="1">
    <source>
        <dbReference type="EMBL" id="KRG54584.1"/>
    </source>
</evidence>
<dbReference type="STRING" id="266128.ABB25_13740"/>
<dbReference type="Pfam" id="PF07963">
    <property type="entry name" value="N_methyl"/>
    <property type="match status" value="1"/>
</dbReference>
<reference evidence="1 2" key="1">
    <citation type="submission" date="2015-05" db="EMBL/GenBank/DDBJ databases">
        <title>Genome sequencing and analysis of members of genus Stenotrophomonas.</title>
        <authorList>
            <person name="Patil P.P."/>
            <person name="Midha S."/>
            <person name="Patil P.B."/>
        </authorList>
    </citation>
    <scope>NUCLEOTIDE SEQUENCE [LARGE SCALE GENOMIC DNA]</scope>
    <source>
        <strain evidence="1 2">DSM 17805</strain>
    </source>
</reference>
<dbReference type="AlphaFoldDB" id="A0A0R0BN61"/>
<accession>A0A0R0BN61</accession>
<dbReference type="InterPro" id="IPR012902">
    <property type="entry name" value="N_methyl_site"/>
</dbReference>
<dbReference type="PATRIC" id="fig|266128.3.peg.1878"/>